<name>A0ACB9ETZ7_9ASTR</name>
<reference evidence="2" key="1">
    <citation type="journal article" date="2022" name="Mol. Ecol. Resour.">
        <title>The genomes of chicory, endive, great burdock and yacon provide insights into Asteraceae palaeo-polyploidization history and plant inulin production.</title>
        <authorList>
            <person name="Fan W."/>
            <person name="Wang S."/>
            <person name="Wang H."/>
            <person name="Wang A."/>
            <person name="Jiang F."/>
            <person name="Liu H."/>
            <person name="Zhao H."/>
            <person name="Xu D."/>
            <person name="Zhang Y."/>
        </authorList>
    </citation>
    <scope>NUCLEOTIDE SEQUENCE [LARGE SCALE GENOMIC DNA]</scope>
    <source>
        <strain evidence="2">cv. Yunnan</strain>
    </source>
</reference>
<protein>
    <submittedName>
        <fullName evidence="1">Uncharacterized protein</fullName>
    </submittedName>
</protein>
<gene>
    <name evidence="1" type="ORF">L1987_52710</name>
</gene>
<reference evidence="1 2" key="2">
    <citation type="journal article" date="2022" name="Mol. Ecol. Resour.">
        <title>The genomes of chicory, endive, great burdock and yacon provide insights into Asteraceae paleo-polyploidization history and plant inulin production.</title>
        <authorList>
            <person name="Fan W."/>
            <person name="Wang S."/>
            <person name="Wang H."/>
            <person name="Wang A."/>
            <person name="Jiang F."/>
            <person name="Liu H."/>
            <person name="Zhao H."/>
            <person name="Xu D."/>
            <person name="Zhang Y."/>
        </authorList>
    </citation>
    <scope>NUCLEOTIDE SEQUENCE [LARGE SCALE GENOMIC DNA]</scope>
    <source>
        <strain evidence="2">cv. Yunnan</strain>
        <tissue evidence="1">Leaves</tissue>
    </source>
</reference>
<evidence type="ECO:0000313" key="2">
    <source>
        <dbReference type="Proteomes" id="UP001056120"/>
    </source>
</evidence>
<sequence>MIVLEHMGVNKEFSAEEISSMILRKLKDAAEAFLGTTVRDAVITVPAYFSDKQRQATKDAGTLAGLNVLRLINEPTAAAIAYGLDKFADQNRPQQKNVIIFDLGGGTFDVSLLTISKDGMIRVKAVGGDTRLGGVDFDKAMVDYCVQEFKKRQKKDVSKNARAMARLKVACEKAKRELSSTFEASIDIDCLYDGTDFSLKVTRVKFEKLNAGFFKKCIEHVESCLRDGNMKKDKVDDVVIVGGSTRIPKIQQMLREFFDGKPLCKSIKADEAVAYGAAVLAANLSGNGNKAMKDLILLDVTPLSLGTSVGKQDYMSVIIPRNTQIPTMKEQTYVTAFDNQDCIKVDVYQGECGKVKDNIFLDEFDLHGVPPSPAGEEKIKVCFSIDSNGILEVWAELVSTGSRKSMLIAGNGNVSKDDIEEMLKKIEL</sequence>
<dbReference type="Proteomes" id="UP001056120">
    <property type="component" value="Linkage Group LG17"/>
</dbReference>
<accession>A0ACB9ETZ7</accession>
<comment type="caution">
    <text evidence="1">The sequence shown here is derived from an EMBL/GenBank/DDBJ whole genome shotgun (WGS) entry which is preliminary data.</text>
</comment>
<dbReference type="EMBL" id="CM042034">
    <property type="protein sequence ID" value="KAI3762285.1"/>
    <property type="molecule type" value="Genomic_DNA"/>
</dbReference>
<evidence type="ECO:0000313" key="1">
    <source>
        <dbReference type="EMBL" id="KAI3762285.1"/>
    </source>
</evidence>
<organism evidence="1 2">
    <name type="scientific">Smallanthus sonchifolius</name>
    <dbReference type="NCBI Taxonomy" id="185202"/>
    <lineage>
        <taxon>Eukaryota</taxon>
        <taxon>Viridiplantae</taxon>
        <taxon>Streptophyta</taxon>
        <taxon>Embryophyta</taxon>
        <taxon>Tracheophyta</taxon>
        <taxon>Spermatophyta</taxon>
        <taxon>Magnoliopsida</taxon>
        <taxon>eudicotyledons</taxon>
        <taxon>Gunneridae</taxon>
        <taxon>Pentapetalae</taxon>
        <taxon>asterids</taxon>
        <taxon>campanulids</taxon>
        <taxon>Asterales</taxon>
        <taxon>Asteraceae</taxon>
        <taxon>Asteroideae</taxon>
        <taxon>Heliantheae alliance</taxon>
        <taxon>Millerieae</taxon>
        <taxon>Smallanthus</taxon>
    </lineage>
</organism>
<proteinExistence type="predicted"/>
<keyword evidence="2" id="KW-1185">Reference proteome</keyword>